<dbReference type="Proteomes" id="UP000031829">
    <property type="component" value="Chromosome"/>
</dbReference>
<dbReference type="KEGG" id="bmeg:BG04_1416"/>
<reference evidence="1 2" key="1">
    <citation type="journal article" date="2015" name="Genome Announc.">
        <title>Complete genome sequences for 35 biothreat assay-relevant bacillus species.</title>
        <authorList>
            <person name="Johnson S.L."/>
            <person name="Daligault H.E."/>
            <person name="Davenport K.W."/>
            <person name="Jaissle J."/>
            <person name="Frey K.G."/>
            <person name="Ladner J.T."/>
            <person name="Broomall S.M."/>
            <person name="Bishop-Lilly K.A."/>
            <person name="Bruce D.C."/>
            <person name="Gibbons H.S."/>
            <person name="Coyne S.R."/>
            <person name="Lo C.C."/>
            <person name="Meincke L."/>
            <person name="Munk A.C."/>
            <person name="Koroleva G.I."/>
            <person name="Rosenzweig C.N."/>
            <person name="Palacios G.F."/>
            <person name="Redden C.L."/>
            <person name="Minogue T.D."/>
            <person name="Chain P.S."/>
        </authorList>
    </citation>
    <scope>NUCLEOTIDE SEQUENCE [LARGE SCALE GENOMIC DNA]</scope>
    <source>
        <strain evidence="2">ATCC 14581 / DSM 32 / JCM 2506 / NBRC 15308 / NCIMB 9376 / NCTC 10342 / NRRL B-14308 / VKM B-512</strain>
    </source>
</reference>
<organism evidence="1 2">
    <name type="scientific">Priestia megaterium (strain ATCC 14581 / DSM 32 / CCUG 1817 / JCM 2506 / NBRC 15308 / NCIMB 9376 / NCTC 10342 / NRRL B-14308 / VKM B-512 / Ford 19)</name>
    <name type="common">Bacillus megaterium</name>
    <dbReference type="NCBI Taxonomy" id="1348623"/>
    <lineage>
        <taxon>Bacteria</taxon>
        <taxon>Bacillati</taxon>
        <taxon>Bacillota</taxon>
        <taxon>Bacilli</taxon>
        <taxon>Bacillales</taxon>
        <taxon>Bacillaceae</taxon>
        <taxon>Priestia</taxon>
    </lineage>
</organism>
<proteinExistence type="predicted"/>
<protein>
    <recommendedName>
        <fullName evidence="3">Phage protein</fullName>
    </recommendedName>
</protein>
<evidence type="ECO:0008006" key="3">
    <source>
        <dbReference type="Google" id="ProtNLM"/>
    </source>
</evidence>
<accession>A0A0B6APQ5</accession>
<evidence type="ECO:0000313" key="1">
    <source>
        <dbReference type="EMBL" id="AJI21819.1"/>
    </source>
</evidence>
<dbReference type="HOGENOM" id="CLU_130275_0_0_9"/>
<sequence length="152" mass="18317">MQNLDEYVHYFRDGEKIYYLSKEGRERVDCNKVRKKTIQARHYIMRNYLYIAYGCPETWENEVLLEIEGHVKVVCDAIFEERGSDHIIEIDHTQKMSVNKLKINKYRQLFNSGAYKTKPKLIWMTTTDYRRKQLLKLCEGLNVEVFTITDFY</sequence>
<name>A0A0B6APQ5_PRIM2</name>
<gene>
    <name evidence="1" type="ORF">BG04_1416</name>
</gene>
<dbReference type="EMBL" id="CP009920">
    <property type="protein sequence ID" value="AJI21819.1"/>
    <property type="molecule type" value="Genomic_DNA"/>
</dbReference>
<evidence type="ECO:0000313" key="2">
    <source>
        <dbReference type="Proteomes" id="UP000031829"/>
    </source>
</evidence>
<dbReference type="AlphaFoldDB" id="A0A0B6APQ5"/>